<evidence type="ECO:0000256" key="1">
    <source>
        <dbReference type="SAM" id="Phobius"/>
    </source>
</evidence>
<organism evidence="2 3">
    <name type="scientific">Clostridium faecium</name>
    <dbReference type="NCBI Taxonomy" id="2762223"/>
    <lineage>
        <taxon>Bacteria</taxon>
        <taxon>Bacillati</taxon>
        <taxon>Bacillota</taxon>
        <taxon>Clostridia</taxon>
        <taxon>Eubacteriales</taxon>
        <taxon>Clostridiaceae</taxon>
        <taxon>Clostridium</taxon>
    </lineage>
</organism>
<comment type="caution">
    <text evidence="2">The sequence shown here is derived from an EMBL/GenBank/DDBJ whole genome shotgun (WGS) entry which is preliminary data.</text>
</comment>
<protein>
    <submittedName>
        <fullName evidence="2">Uncharacterized protein</fullName>
    </submittedName>
</protein>
<gene>
    <name evidence="2" type="ORF">H9637_07660</name>
</gene>
<accession>A0ABR8YS01</accession>
<proteinExistence type="predicted"/>
<keyword evidence="3" id="KW-1185">Reference proteome</keyword>
<dbReference type="Proteomes" id="UP000627166">
    <property type="component" value="Unassembled WGS sequence"/>
</dbReference>
<keyword evidence="1" id="KW-0812">Transmembrane</keyword>
<evidence type="ECO:0000313" key="2">
    <source>
        <dbReference type="EMBL" id="MBD8046917.1"/>
    </source>
</evidence>
<dbReference type="EMBL" id="JACSQB010000053">
    <property type="protein sequence ID" value="MBD8046917.1"/>
    <property type="molecule type" value="Genomic_DNA"/>
</dbReference>
<evidence type="ECO:0000313" key="3">
    <source>
        <dbReference type="Proteomes" id="UP000627166"/>
    </source>
</evidence>
<keyword evidence="1" id="KW-1133">Transmembrane helix</keyword>
<feature type="transmembrane region" description="Helical" evidence="1">
    <location>
        <begin position="12"/>
        <end position="29"/>
    </location>
</feature>
<keyword evidence="1" id="KW-0472">Membrane</keyword>
<reference evidence="2 3" key="1">
    <citation type="submission" date="2020-08" db="EMBL/GenBank/DDBJ databases">
        <title>A Genomic Blueprint of the Chicken Gut Microbiome.</title>
        <authorList>
            <person name="Gilroy R."/>
            <person name="Ravi A."/>
            <person name="Getino M."/>
            <person name="Pursley I."/>
            <person name="Horton D.L."/>
            <person name="Alikhan N.-F."/>
            <person name="Baker D."/>
            <person name="Gharbi K."/>
            <person name="Hall N."/>
            <person name="Watson M."/>
            <person name="Adriaenssens E.M."/>
            <person name="Foster-Nyarko E."/>
            <person name="Jarju S."/>
            <person name="Secka A."/>
            <person name="Antonio M."/>
            <person name="Oren A."/>
            <person name="Chaudhuri R."/>
            <person name="La Ragione R.M."/>
            <person name="Hildebrand F."/>
            <person name="Pallen M.J."/>
        </authorList>
    </citation>
    <scope>NUCLEOTIDE SEQUENCE [LARGE SCALE GENOMIC DNA]</scope>
    <source>
        <strain evidence="2 3">N37</strain>
    </source>
</reference>
<dbReference type="RefSeq" id="WP_191739893.1">
    <property type="nucleotide sequence ID" value="NZ_JACSQB010000053.1"/>
</dbReference>
<name>A0ABR8YS01_9CLOT</name>
<sequence length="249" mass="28584">MFSKRIKVRISIILCSLMILTIIGTLNLFSKIEDGYKEQVINEMNSLMVEATNLGIEIDFNEVELKNQSLKDLIDAEFLLKFAIENQSKVNKQMIEVKQLAYKSQSLVTPSEEYITKEACKTFNGNTILNINNSNLSFPYKIDINIRYSFIQNIDEYGVYTQKMYKVLDVHSNVNNDNINKENFTIKNFEQKDWYISKMTDSYAEICGAAKYTLEVPGQGLITCTVPFSTRLNAGEDLFSCEFKSLIDN</sequence>